<reference evidence="3" key="1">
    <citation type="journal article" date="2019" name="Int. J. Syst. Evol. Microbiol.">
        <title>The Global Catalogue of Microorganisms (GCM) 10K type strain sequencing project: providing services to taxonomists for standard genome sequencing and annotation.</title>
        <authorList>
            <consortium name="The Broad Institute Genomics Platform"/>
            <consortium name="The Broad Institute Genome Sequencing Center for Infectious Disease"/>
            <person name="Wu L."/>
            <person name="Ma J."/>
        </authorList>
    </citation>
    <scope>NUCLEOTIDE SEQUENCE [LARGE SCALE GENOMIC DNA]</scope>
    <source>
        <strain evidence="3">KCTC 42501</strain>
    </source>
</reference>
<name>A0ABV7W810_9BURK</name>
<protein>
    <submittedName>
        <fullName evidence="2">DUF349 domain-containing protein</fullName>
    </submittedName>
</protein>
<organism evidence="2 3">
    <name type="scientific">Hydrogenophaga luteola</name>
    <dbReference type="NCBI Taxonomy" id="1591122"/>
    <lineage>
        <taxon>Bacteria</taxon>
        <taxon>Pseudomonadati</taxon>
        <taxon>Pseudomonadota</taxon>
        <taxon>Betaproteobacteria</taxon>
        <taxon>Burkholderiales</taxon>
        <taxon>Comamonadaceae</taxon>
        <taxon>Hydrogenophaga</taxon>
    </lineage>
</organism>
<dbReference type="Proteomes" id="UP001595729">
    <property type="component" value="Unassembled WGS sequence"/>
</dbReference>
<proteinExistence type="predicted"/>
<keyword evidence="3" id="KW-1185">Reference proteome</keyword>
<sequence>MSLFSLRKSAPQSPTPDPAATPAGGGGAASTPLAHPLDALTGGAFSAPTSGERAARVRAWLQTEPSWEAMNEVFKELSQRDRGASKPLKEKLDELKRQKAQEHIGVEWAQKAQTLIAQSRLNLADAMAWQRDAARAGAPLSREPLAGLKAALAERVKAIEDLQHRVQVERESAVLMAQRIEILSTKSWKEAQAGIDGLRTDVQLWQAQASGLADDPQWPSVDVRFPPMLEASRQQLQLVWDAFEAALALAVAADADPLAPLPAVPVWADELRQARGVESPAEADKTDTQAAERRARAQAEMQKALETLERELAQGHGKATPKAAADVRALLRSSGRLVGAELEGKANAILAQAGELEDWQRWRADQLREELVRKAEALMAAPEGQRLGGRKMQETLRSLRDQWKTTDQGGQANHALWKRFDEACTLAHKEVEVWLTQVRQQAEVHRAQRLSIIEEVKAWTAAHAGQSDWKNQIRDLHAFSERWREAGHLSEKAFAELQPLWKAAMQAAHLELEAAQAESVARRRAMIDEAVALGEAPQLRIDAVKALQQRWQAEAHAVPLERKQEQKLWEAFRQPIDAAFQRKSFERERAVATLNAHDQRVMEAARALDAASASGDAQQIRAAQAALEQAVRGEAPAREEAVNAPAVDEGRPQAEAASEAADSPDAAPKAAPAPVRKLVAMRGDDRPGMKKAEPGGRDERRGPAGRDGRGARDAGRGSRDGWGDARPPREPRGAPAPRLGDAAFRAQRQALEHAEAALRKLAAQAHGEVLTQLLTAWEKRDPSAVPAAQALGARTVASARSVWVQSLGTAPSATVPVEALLRLEMAAEVPTPAEQVEARRLLQLQLLTRRHEATPSDTWPQDVGRVLAAPFDEGAARRLQQALKVLLRR</sequence>
<feature type="compositionally biased region" description="Low complexity" evidence="1">
    <location>
        <begin position="654"/>
        <end position="674"/>
    </location>
</feature>
<gene>
    <name evidence="2" type="ORF">ACFOPI_18580</name>
</gene>
<feature type="region of interest" description="Disordered" evidence="1">
    <location>
        <begin position="631"/>
        <end position="738"/>
    </location>
</feature>
<evidence type="ECO:0000313" key="2">
    <source>
        <dbReference type="EMBL" id="MFC3685615.1"/>
    </source>
</evidence>
<feature type="compositionally biased region" description="Basic and acidic residues" evidence="1">
    <location>
        <begin position="682"/>
        <end position="732"/>
    </location>
</feature>
<evidence type="ECO:0000256" key="1">
    <source>
        <dbReference type="SAM" id="MobiDB-lite"/>
    </source>
</evidence>
<evidence type="ECO:0000313" key="3">
    <source>
        <dbReference type="Proteomes" id="UP001595729"/>
    </source>
</evidence>
<dbReference type="EMBL" id="JBHRXX010000007">
    <property type="protein sequence ID" value="MFC3685615.1"/>
    <property type="molecule type" value="Genomic_DNA"/>
</dbReference>
<dbReference type="InterPro" id="IPR007139">
    <property type="entry name" value="DUF349"/>
</dbReference>
<dbReference type="RefSeq" id="WP_382177116.1">
    <property type="nucleotide sequence ID" value="NZ_JBHRXX010000007.1"/>
</dbReference>
<accession>A0ABV7W810</accession>
<dbReference type="Pfam" id="PF03993">
    <property type="entry name" value="DUF349"/>
    <property type="match status" value="1"/>
</dbReference>
<comment type="caution">
    <text evidence="2">The sequence shown here is derived from an EMBL/GenBank/DDBJ whole genome shotgun (WGS) entry which is preliminary data.</text>
</comment>
<feature type="region of interest" description="Disordered" evidence="1">
    <location>
        <begin position="1"/>
        <end position="52"/>
    </location>
</feature>